<keyword evidence="2" id="KW-0808">Transferase</keyword>
<feature type="domain" description="N-acetyltransferase" evidence="1">
    <location>
        <begin position="11"/>
        <end position="177"/>
    </location>
</feature>
<proteinExistence type="predicted"/>
<dbReference type="RefSeq" id="WP_106063396.1">
    <property type="nucleotide sequence ID" value="NZ_PVXO01000034.1"/>
</dbReference>
<dbReference type="EMBL" id="PVXO01000034">
    <property type="protein sequence ID" value="PRR78941.1"/>
    <property type="molecule type" value="Genomic_DNA"/>
</dbReference>
<dbReference type="Pfam" id="PF00583">
    <property type="entry name" value="Acetyltransf_1"/>
    <property type="match status" value="1"/>
</dbReference>
<gene>
    <name evidence="2" type="primary">speG_2</name>
    <name evidence="2" type="ORF">CLLI_12800</name>
</gene>
<organism evidence="2 3">
    <name type="scientific">Clostridium liquoris</name>
    <dbReference type="NCBI Taxonomy" id="1289519"/>
    <lineage>
        <taxon>Bacteria</taxon>
        <taxon>Bacillati</taxon>
        <taxon>Bacillota</taxon>
        <taxon>Clostridia</taxon>
        <taxon>Eubacteriales</taxon>
        <taxon>Clostridiaceae</taxon>
        <taxon>Clostridium</taxon>
    </lineage>
</organism>
<protein>
    <submittedName>
        <fullName evidence="2">Spermidine N(1)-acetyltransferase</fullName>
        <ecNumber evidence="2">2.3.1.57</ecNumber>
    </submittedName>
</protein>
<evidence type="ECO:0000259" key="1">
    <source>
        <dbReference type="PROSITE" id="PS51186"/>
    </source>
</evidence>
<comment type="caution">
    <text evidence="2">The sequence shown here is derived from an EMBL/GenBank/DDBJ whole genome shotgun (WGS) entry which is preliminary data.</text>
</comment>
<name>A0A2T0B4W5_9CLOT</name>
<dbReference type="Gene3D" id="3.40.630.30">
    <property type="match status" value="1"/>
</dbReference>
<dbReference type="CDD" id="cd04301">
    <property type="entry name" value="NAT_SF"/>
    <property type="match status" value="1"/>
</dbReference>
<dbReference type="PANTHER" id="PTHR43415:SF3">
    <property type="entry name" value="GNAT-FAMILY ACETYLTRANSFERASE"/>
    <property type="match status" value="1"/>
</dbReference>
<evidence type="ECO:0000313" key="2">
    <source>
        <dbReference type="EMBL" id="PRR78941.1"/>
    </source>
</evidence>
<keyword evidence="2" id="KW-0012">Acyltransferase</keyword>
<dbReference type="PANTHER" id="PTHR43415">
    <property type="entry name" value="SPERMIDINE N(1)-ACETYLTRANSFERASE"/>
    <property type="match status" value="1"/>
</dbReference>
<dbReference type="PROSITE" id="PS51186">
    <property type="entry name" value="GNAT"/>
    <property type="match status" value="1"/>
</dbReference>
<accession>A0A2T0B4W5</accession>
<reference evidence="2 3" key="1">
    <citation type="submission" date="2018-03" db="EMBL/GenBank/DDBJ databases">
        <title>Genome sequence of Clostridium liquoris DSM 100320.</title>
        <authorList>
            <person name="Poehlein A."/>
            <person name="Daniel R."/>
        </authorList>
    </citation>
    <scope>NUCLEOTIDE SEQUENCE [LARGE SCALE GENOMIC DNA]</scope>
    <source>
        <strain evidence="2 3">DSM 100320</strain>
    </source>
</reference>
<dbReference type="InterPro" id="IPR000182">
    <property type="entry name" value="GNAT_dom"/>
</dbReference>
<sequence length="177" mass="19898">MNKITDNNEKVIIRKAVKSDAKALIDYLNVIGGQSDFLTFGQGEFKKSIKQAEQSIENCIKKNNSLLIIAEINGNIVGNLDFSAGITPRIAHVGEFGVSVLKRYWGKGIGEELIKYLIEYSKKSGIIRKINLKVRIDNIPAIALYRKLGFIQEGIIRRDFFINGNFYDCLIMGLLID</sequence>
<dbReference type="EC" id="2.3.1.57" evidence="2"/>
<dbReference type="Proteomes" id="UP000239706">
    <property type="component" value="Unassembled WGS sequence"/>
</dbReference>
<evidence type="ECO:0000313" key="3">
    <source>
        <dbReference type="Proteomes" id="UP000239706"/>
    </source>
</evidence>
<dbReference type="AlphaFoldDB" id="A0A2T0B4W5"/>
<dbReference type="SUPFAM" id="SSF55729">
    <property type="entry name" value="Acyl-CoA N-acyltransferases (Nat)"/>
    <property type="match status" value="1"/>
</dbReference>
<dbReference type="GO" id="GO:0004145">
    <property type="term" value="F:diamine N-acetyltransferase activity"/>
    <property type="evidence" value="ECO:0007669"/>
    <property type="project" value="UniProtKB-EC"/>
</dbReference>
<dbReference type="InterPro" id="IPR016181">
    <property type="entry name" value="Acyl_CoA_acyltransferase"/>
</dbReference>
<keyword evidence="3" id="KW-1185">Reference proteome</keyword>
<dbReference type="OrthoDB" id="948250at2"/>